<dbReference type="GO" id="GO:0004452">
    <property type="term" value="F:isopentenyl-diphosphate delta-isomerase activity"/>
    <property type="evidence" value="ECO:0007669"/>
    <property type="project" value="UniProtKB-UniRule"/>
</dbReference>
<keyword evidence="9 10" id="KW-0413">Isomerase</keyword>
<organism evidence="13 14">
    <name type="scientific">Actinoalloteichus hymeniacidonis</name>
    <dbReference type="NCBI Taxonomy" id="340345"/>
    <lineage>
        <taxon>Bacteria</taxon>
        <taxon>Bacillati</taxon>
        <taxon>Actinomycetota</taxon>
        <taxon>Actinomycetes</taxon>
        <taxon>Pseudonocardiales</taxon>
        <taxon>Pseudonocardiaceae</taxon>
        <taxon>Actinoalloteichus</taxon>
    </lineage>
</organism>
<feature type="active site" evidence="10 11">
    <location>
        <position position="78"/>
    </location>
</feature>
<dbReference type="InterPro" id="IPR056375">
    <property type="entry name" value="Idi_bact"/>
</dbReference>
<keyword evidence="4 10" id="KW-0963">Cytoplasm</keyword>
<dbReference type="CDD" id="cd02885">
    <property type="entry name" value="NUDIX_IPP_Isomerase"/>
    <property type="match status" value="1"/>
</dbReference>
<feature type="active site" evidence="10 11">
    <location>
        <position position="127"/>
    </location>
</feature>
<dbReference type="GO" id="GO:0009240">
    <property type="term" value="P:isopentenyl diphosphate biosynthetic process"/>
    <property type="evidence" value="ECO:0007669"/>
    <property type="project" value="TreeGrafter"/>
</dbReference>
<dbReference type="PANTHER" id="PTHR10885">
    <property type="entry name" value="ISOPENTENYL-DIPHOSPHATE DELTA-ISOMERASE"/>
    <property type="match status" value="1"/>
</dbReference>
<dbReference type="HAMAP" id="MF_00202">
    <property type="entry name" value="Idi"/>
    <property type="match status" value="1"/>
</dbReference>
<keyword evidence="6 10" id="KW-0460">Magnesium</keyword>
<keyword evidence="8 10" id="KW-0414">Isoprene biosynthesis</keyword>
<evidence type="ECO:0000313" key="13">
    <source>
        <dbReference type="EMBL" id="AOS62443.1"/>
    </source>
</evidence>
<dbReference type="Pfam" id="PF00293">
    <property type="entry name" value="NUDIX"/>
    <property type="match status" value="1"/>
</dbReference>
<gene>
    <name evidence="10" type="primary">idi</name>
    <name evidence="13" type="ORF">TL08_08140</name>
</gene>
<dbReference type="Gene3D" id="3.90.79.10">
    <property type="entry name" value="Nucleoside Triphosphate Pyrophosphohydrolase"/>
    <property type="match status" value="1"/>
</dbReference>
<keyword evidence="5 10" id="KW-0479">Metal-binding</keyword>
<evidence type="ECO:0000256" key="4">
    <source>
        <dbReference type="ARBA" id="ARBA00022490"/>
    </source>
</evidence>
<dbReference type="SUPFAM" id="SSF55811">
    <property type="entry name" value="Nudix"/>
    <property type="match status" value="1"/>
</dbReference>
<evidence type="ECO:0000256" key="6">
    <source>
        <dbReference type="ARBA" id="ARBA00022842"/>
    </source>
</evidence>
<keyword evidence="7 10" id="KW-0464">Manganese</keyword>
<evidence type="ECO:0000256" key="5">
    <source>
        <dbReference type="ARBA" id="ARBA00022723"/>
    </source>
</evidence>
<evidence type="ECO:0000256" key="1">
    <source>
        <dbReference type="ARBA" id="ARBA00004826"/>
    </source>
</evidence>
<dbReference type="InterPro" id="IPR011876">
    <property type="entry name" value="IsopentenylPP_isomerase_typ1"/>
</dbReference>
<proteinExistence type="inferred from homology"/>
<dbReference type="InterPro" id="IPR015797">
    <property type="entry name" value="NUDIX_hydrolase-like_dom_sf"/>
</dbReference>
<evidence type="ECO:0000259" key="12">
    <source>
        <dbReference type="PROSITE" id="PS51462"/>
    </source>
</evidence>
<dbReference type="PROSITE" id="PS51462">
    <property type="entry name" value="NUDIX"/>
    <property type="match status" value="1"/>
</dbReference>
<feature type="binding site" evidence="10">
    <location>
        <position position="125"/>
    </location>
    <ligand>
        <name>Mn(2+)</name>
        <dbReference type="ChEBI" id="CHEBI:29035"/>
    </ligand>
</feature>
<sequence>MVGTAQDRQRGREERLVELVDPQGRAVGRSSVHTAHSDGGILHRAFSVMLVDAEDRVLLQQRSPAKLRFPARWTNSCCGHPWPGESVVDAARTRLREELGVEVDELREAGPFVYRAADPEQGYVEHEYDHVLVGRFGGMPTEVDPSEVLALRWSPLSEVLAELADGDPDSFTPWLPQVAAATSDYLAATR</sequence>
<comment type="cofactor">
    <cofactor evidence="10">
        <name>Mn(2+)</name>
        <dbReference type="ChEBI" id="CHEBI:29035"/>
    </cofactor>
    <text evidence="10">Binds 1 Mn(2+) ion per subunit.</text>
</comment>
<feature type="binding site" evidence="10">
    <location>
        <position position="36"/>
    </location>
    <ligand>
        <name>Mn(2+)</name>
        <dbReference type="ChEBI" id="CHEBI:29035"/>
    </ligand>
</feature>
<keyword evidence="14" id="KW-1185">Reference proteome</keyword>
<feature type="binding site" evidence="10">
    <location>
        <position position="127"/>
    </location>
    <ligand>
        <name>Mn(2+)</name>
        <dbReference type="ChEBI" id="CHEBI:29035"/>
    </ligand>
</feature>
<dbReference type="RefSeq" id="WP_069847833.1">
    <property type="nucleotide sequence ID" value="NZ_CP014859.1"/>
</dbReference>
<dbReference type="GO" id="GO:0050992">
    <property type="term" value="P:dimethylallyl diphosphate biosynthetic process"/>
    <property type="evidence" value="ECO:0007669"/>
    <property type="project" value="UniProtKB-UniRule"/>
</dbReference>
<feature type="binding site" evidence="10">
    <location>
        <position position="43"/>
    </location>
    <ligand>
        <name>Mn(2+)</name>
        <dbReference type="ChEBI" id="CHEBI:29035"/>
    </ligand>
</feature>
<dbReference type="PIRSF" id="PIRSF018427">
    <property type="entry name" value="Isopntndiph_ism"/>
    <property type="match status" value="1"/>
</dbReference>
<dbReference type="EC" id="5.3.3.2" evidence="3 10"/>
<comment type="function">
    <text evidence="10">Catalyzes the 1,3-allylic rearrangement of the homoallylic substrate isopentenyl (IPP) to its highly electrophilic allylic isomer, dimethylallyl diphosphate (DMAPP).</text>
</comment>
<evidence type="ECO:0000256" key="10">
    <source>
        <dbReference type="HAMAP-Rule" id="MF_00202"/>
    </source>
</evidence>
<evidence type="ECO:0000256" key="8">
    <source>
        <dbReference type="ARBA" id="ARBA00023229"/>
    </source>
</evidence>
<comment type="cofactor">
    <cofactor evidence="10">
        <name>Mg(2+)</name>
        <dbReference type="ChEBI" id="CHEBI:18420"/>
    </cofactor>
    <text evidence="10">Binds 1 Mg(2+) ion per subunit. The magnesium ion binds only when substrate is bound.</text>
</comment>
<comment type="subcellular location">
    <subcellularLocation>
        <location evidence="10">Cytoplasm</location>
    </subcellularLocation>
</comment>
<comment type="pathway">
    <text evidence="1 10">Isoprenoid biosynthesis; dimethylallyl diphosphate biosynthesis; dimethylallyl diphosphate from isopentenyl diphosphate: step 1/1.</text>
</comment>
<evidence type="ECO:0000256" key="11">
    <source>
        <dbReference type="PIRSR" id="PIRSR018427-1"/>
    </source>
</evidence>
<evidence type="ECO:0000256" key="9">
    <source>
        <dbReference type="ARBA" id="ARBA00023235"/>
    </source>
</evidence>
<comment type="catalytic activity">
    <reaction evidence="10">
        <text>isopentenyl diphosphate = dimethylallyl diphosphate</text>
        <dbReference type="Rhea" id="RHEA:23284"/>
        <dbReference type="ChEBI" id="CHEBI:57623"/>
        <dbReference type="ChEBI" id="CHEBI:128769"/>
        <dbReference type="EC" id="5.3.3.2"/>
    </reaction>
</comment>
<feature type="domain" description="Nudix hydrolase" evidence="12">
    <location>
        <begin position="41"/>
        <end position="177"/>
    </location>
</feature>
<evidence type="ECO:0000313" key="14">
    <source>
        <dbReference type="Proteomes" id="UP000095210"/>
    </source>
</evidence>
<dbReference type="PANTHER" id="PTHR10885:SF0">
    <property type="entry name" value="ISOPENTENYL-DIPHOSPHATE DELTA-ISOMERASE"/>
    <property type="match status" value="1"/>
</dbReference>
<dbReference type="GO" id="GO:0005737">
    <property type="term" value="C:cytoplasm"/>
    <property type="evidence" value="ECO:0007669"/>
    <property type="project" value="UniProtKB-SubCell"/>
</dbReference>
<dbReference type="KEGG" id="ahm:TL08_08140"/>
<dbReference type="InterPro" id="IPR000086">
    <property type="entry name" value="NUDIX_hydrolase_dom"/>
</dbReference>
<feature type="binding site" evidence="10">
    <location>
        <position position="80"/>
    </location>
    <ligand>
        <name>Mn(2+)</name>
        <dbReference type="ChEBI" id="CHEBI:29035"/>
    </ligand>
</feature>
<evidence type="ECO:0000256" key="2">
    <source>
        <dbReference type="ARBA" id="ARBA00007579"/>
    </source>
</evidence>
<dbReference type="NCBIfam" id="TIGR02150">
    <property type="entry name" value="IPP_isom_1"/>
    <property type="match status" value="1"/>
</dbReference>
<dbReference type="EMBL" id="CP014859">
    <property type="protein sequence ID" value="AOS62443.1"/>
    <property type="molecule type" value="Genomic_DNA"/>
</dbReference>
<dbReference type="Proteomes" id="UP000095210">
    <property type="component" value="Chromosome"/>
</dbReference>
<dbReference type="AlphaFoldDB" id="A0AAC9MWP8"/>
<name>A0AAC9MWP8_9PSEU</name>
<feature type="binding site" evidence="10">
    <location>
        <position position="98"/>
    </location>
    <ligand>
        <name>Mg(2+)</name>
        <dbReference type="ChEBI" id="CHEBI:18420"/>
    </ligand>
</feature>
<accession>A0AAC9MWP8</accession>
<dbReference type="NCBIfam" id="NF002995">
    <property type="entry name" value="PRK03759.1"/>
    <property type="match status" value="1"/>
</dbReference>
<reference evidence="14" key="1">
    <citation type="submission" date="2016-03" db="EMBL/GenBank/DDBJ databases">
        <title>Complete genome sequence of the type strain Actinoalloteichus hymeniacidonis DSM 45092.</title>
        <authorList>
            <person name="Schaffert L."/>
            <person name="Albersmeier A."/>
            <person name="Winkler A."/>
            <person name="Kalinowski J."/>
            <person name="Zotchev S."/>
            <person name="Ruckert C."/>
        </authorList>
    </citation>
    <scope>NUCLEOTIDE SEQUENCE [LARGE SCALE GENOMIC DNA]</scope>
    <source>
        <strain evidence="14">HPA177(T) (DSM 45092(T))</strain>
    </source>
</reference>
<protein>
    <recommendedName>
        <fullName evidence="3 10">Isopentenyl-diphosphate Delta-isomerase</fullName>
        <shortName evidence="10">IPP isomerase</shortName>
        <ecNumber evidence="3 10">5.3.3.2</ecNumber>
    </recommendedName>
    <alternativeName>
        <fullName evidence="10">IPP:DMAPP isomerase</fullName>
    </alternativeName>
    <alternativeName>
        <fullName evidence="10">Isopentenyl pyrophosphate isomerase</fullName>
    </alternativeName>
</protein>
<evidence type="ECO:0000256" key="3">
    <source>
        <dbReference type="ARBA" id="ARBA00012057"/>
    </source>
</evidence>
<dbReference type="GO" id="GO:0046872">
    <property type="term" value="F:metal ion binding"/>
    <property type="evidence" value="ECO:0007669"/>
    <property type="project" value="UniProtKB-KW"/>
</dbReference>
<evidence type="ECO:0000256" key="7">
    <source>
        <dbReference type="ARBA" id="ARBA00023211"/>
    </source>
</evidence>
<comment type="similarity">
    <text evidence="2 10">Belongs to the IPP isomerase type 1 family.</text>
</comment>